<dbReference type="Proteomes" id="UP000052245">
    <property type="component" value="Unassembled WGS sequence"/>
</dbReference>
<proteinExistence type="predicted"/>
<organism evidence="1 2">
    <name type="scientific">Campylobacter hyointestinalis subsp. hyointestinalis</name>
    <dbReference type="NCBI Taxonomy" id="91352"/>
    <lineage>
        <taxon>Bacteria</taxon>
        <taxon>Pseudomonadati</taxon>
        <taxon>Campylobacterota</taxon>
        <taxon>Epsilonproteobacteria</taxon>
        <taxon>Campylobacterales</taxon>
        <taxon>Campylobacteraceae</taxon>
        <taxon>Campylobacter</taxon>
    </lineage>
</organism>
<protein>
    <submittedName>
        <fullName evidence="1">Uncharacterized protein conserved in bacteria</fullName>
    </submittedName>
</protein>
<dbReference type="Pfam" id="PF10096">
    <property type="entry name" value="DUF2334"/>
    <property type="match status" value="1"/>
</dbReference>
<dbReference type="AlphaFoldDB" id="A0A9W5EQ32"/>
<dbReference type="EMBL" id="FAVC01000001">
    <property type="protein sequence ID" value="CUU72811.1"/>
    <property type="molecule type" value="Genomic_DNA"/>
</dbReference>
<evidence type="ECO:0000313" key="2">
    <source>
        <dbReference type="Proteomes" id="UP000052245"/>
    </source>
</evidence>
<dbReference type="InterPro" id="IPR018763">
    <property type="entry name" value="DUF2334"/>
</dbReference>
<accession>A0A9W5EQ32</accession>
<dbReference type="Gene3D" id="3.20.20.370">
    <property type="entry name" value="Glycoside hydrolase/deacetylase"/>
    <property type="match status" value="1"/>
</dbReference>
<evidence type="ECO:0000313" key="1">
    <source>
        <dbReference type="EMBL" id="CUU72811.1"/>
    </source>
</evidence>
<dbReference type="SUPFAM" id="SSF88713">
    <property type="entry name" value="Glycoside hydrolase/deacetylase"/>
    <property type="match status" value="1"/>
</dbReference>
<dbReference type="InterPro" id="IPR011330">
    <property type="entry name" value="Glyco_hydro/deAcase_b/a-brl"/>
</dbReference>
<reference evidence="1 2" key="1">
    <citation type="submission" date="2015-11" db="EMBL/GenBank/DDBJ databases">
        <authorList>
            <consortium name="Pathogen Informatics"/>
        </authorList>
    </citation>
    <scope>NUCLEOTIDE SEQUENCE [LARGE SCALE GENOMIC DNA]</scope>
    <source>
        <strain evidence="1 2">007A-0283</strain>
    </source>
</reference>
<dbReference type="RefSeq" id="WP_059434434.1">
    <property type="nucleotide sequence ID" value="NZ_FAUY01000002.1"/>
</dbReference>
<name>A0A9W5EQ32_CAMHY</name>
<comment type="caution">
    <text evidence="1">The sequence shown here is derived from an EMBL/GenBank/DDBJ whole genome shotgun (WGS) entry which is preliminary data.</text>
</comment>
<dbReference type="GO" id="GO:0005975">
    <property type="term" value="P:carbohydrate metabolic process"/>
    <property type="evidence" value="ECO:0007669"/>
    <property type="project" value="InterPro"/>
</dbReference>
<gene>
    <name evidence="1" type="ORF">ERS739223_00346</name>
</gene>
<sequence>MSKYIIRLDDASHRRDIKKWDRMEKLLLTYHICPLVGLIPQNEDPALMFEEDKLYQKTLDRWKDLGWVFALHGFNHVYKISMGRGGLNPVNEHSEFVGVPLEEQRIKIKKGIKILSTYGIEPLVFFAPSHTFDKNTLIALKKESQIRIISDTISNKPYNEYGFTFVPQQSGSVRKLPFDLVTFCYHPNTMEENDFLKLESFLKIYQKDFIKFPLEYVERKKNIYDKFLSFAYFSLRKIRHLKKSINLIS</sequence>